<dbReference type="Pfam" id="PF04542">
    <property type="entry name" value="Sigma70_r2"/>
    <property type="match status" value="1"/>
</dbReference>
<dbReference type="InterPro" id="IPR039425">
    <property type="entry name" value="RNA_pol_sigma-70-like"/>
</dbReference>
<dbReference type="GO" id="GO:0003677">
    <property type="term" value="F:DNA binding"/>
    <property type="evidence" value="ECO:0007669"/>
    <property type="project" value="UniProtKB-KW"/>
</dbReference>
<keyword evidence="6" id="KW-0812">Transmembrane</keyword>
<evidence type="ECO:0000256" key="4">
    <source>
        <dbReference type="ARBA" id="ARBA00023163"/>
    </source>
</evidence>
<proteinExistence type="predicted"/>
<evidence type="ECO:0000313" key="9">
    <source>
        <dbReference type="Proteomes" id="UP000432015"/>
    </source>
</evidence>
<feature type="transmembrane region" description="Helical" evidence="6">
    <location>
        <begin position="303"/>
        <end position="324"/>
    </location>
</feature>
<keyword evidence="6" id="KW-0472">Membrane</keyword>
<dbReference type="AlphaFoldDB" id="A0A7K1L2E4"/>
<dbReference type="PANTHER" id="PTHR43133:SF8">
    <property type="entry name" value="RNA POLYMERASE SIGMA FACTOR HI_1459-RELATED"/>
    <property type="match status" value="1"/>
</dbReference>
<evidence type="ECO:0000256" key="1">
    <source>
        <dbReference type="ARBA" id="ARBA00023015"/>
    </source>
</evidence>
<evidence type="ECO:0000256" key="3">
    <source>
        <dbReference type="ARBA" id="ARBA00023125"/>
    </source>
</evidence>
<dbReference type="InterPro" id="IPR014284">
    <property type="entry name" value="RNA_pol_sigma-70_dom"/>
</dbReference>
<evidence type="ECO:0000259" key="7">
    <source>
        <dbReference type="Pfam" id="PF04542"/>
    </source>
</evidence>
<dbReference type="NCBIfam" id="TIGR02937">
    <property type="entry name" value="sigma70-ECF"/>
    <property type="match status" value="1"/>
</dbReference>
<feature type="compositionally biased region" description="Pro residues" evidence="5">
    <location>
        <begin position="372"/>
        <end position="383"/>
    </location>
</feature>
<dbReference type="Gene3D" id="1.10.10.10">
    <property type="entry name" value="Winged helix-like DNA-binding domain superfamily/Winged helix DNA-binding domain"/>
    <property type="match status" value="1"/>
</dbReference>
<dbReference type="PANTHER" id="PTHR43133">
    <property type="entry name" value="RNA POLYMERASE ECF-TYPE SIGMA FACTO"/>
    <property type="match status" value="1"/>
</dbReference>
<feature type="region of interest" description="Disordered" evidence="5">
    <location>
        <begin position="329"/>
        <end position="414"/>
    </location>
</feature>
<dbReference type="Proteomes" id="UP000432015">
    <property type="component" value="Unassembled WGS sequence"/>
</dbReference>
<protein>
    <submittedName>
        <fullName evidence="8">Sigma-70 family RNA polymerase sigma factor</fullName>
    </submittedName>
</protein>
<evidence type="ECO:0000313" key="8">
    <source>
        <dbReference type="EMBL" id="MUN38557.1"/>
    </source>
</evidence>
<name>A0A7K1L2E4_9ACTN</name>
<keyword evidence="4" id="KW-0804">Transcription</keyword>
<reference evidence="8 9" key="1">
    <citation type="submission" date="2019-11" db="EMBL/GenBank/DDBJ databases">
        <authorList>
            <person name="Cao P."/>
        </authorList>
    </citation>
    <scope>NUCLEOTIDE SEQUENCE [LARGE SCALE GENOMIC DNA]</scope>
    <source>
        <strain evidence="8 9">NEAU-AAG5</strain>
    </source>
</reference>
<dbReference type="GO" id="GO:0006352">
    <property type="term" value="P:DNA-templated transcription initiation"/>
    <property type="evidence" value="ECO:0007669"/>
    <property type="project" value="InterPro"/>
</dbReference>
<evidence type="ECO:0000256" key="6">
    <source>
        <dbReference type="SAM" id="Phobius"/>
    </source>
</evidence>
<gene>
    <name evidence="8" type="ORF">GNZ18_18380</name>
</gene>
<evidence type="ECO:0000256" key="5">
    <source>
        <dbReference type="SAM" id="MobiDB-lite"/>
    </source>
</evidence>
<sequence>MSGWPSLDRADDERLARALAAGDPGALIQVMDRYAARLYDYCHALLRDQELAAGALHDALIAAYAHVPALREPEWFRAWLYTLVRGECLRRLRDPDRPAGRHEAPEVEDGFVDEAERARRQEARQLVHGALAGLRGRERESLDLVLRHGLDPLEVSGVLGMDGQEATALVAEARARLDDALAVAFVARTGRGDCPDLAALVGDAPWPLPPPLAARVAEHIGRCPVCHVRRERLSAPRLLQVLPVAMMPTDLRGLVLATATDPALAADLGAIAHRAGPFDDRGWPMAAGETAPPEEPSRRTPRALWPALAAAAAVVLIVAGAFFLMPDSSKKPTSATGPGGSLSASVDDPSESPSESEEPSDSPTPTESGTPTPTPTTPSPTTPTPTRTPTRHPSSRPPRSTPTQSRPGTLSASGCAIAGPGGSCTVTLTASGGPVNWHVASHSPFLSVSPGGGRVPAGGSRPVTVTLNGGCPPGGGTGSVSFSPGGAASITLTCPEQG</sequence>
<dbReference type="RefSeq" id="WP_156217737.1">
    <property type="nucleotide sequence ID" value="NZ_WOFH01000006.1"/>
</dbReference>
<organism evidence="8 9">
    <name type="scientific">Actinomadura litoris</name>
    <dbReference type="NCBI Taxonomy" id="2678616"/>
    <lineage>
        <taxon>Bacteria</taxon>
        <taxon>Bacillati</taxon>
        <taxon>Actinomycetota</taxon>
        <taxon>Actinomycetes</taxon>
        <taxon>Streptosporangiales</taxon>
        <taxon>Thermomonosporaceae</taxon>
        <taxon>Actinomadura</taxon>
    </lineage>
</organism>
<keyword evidence="1" id="KW-0805">Transcription regulation</keyword>
<dbReference type="Gene3D" id="1.10.1740.10">
    <property type="match status" value="1"/>
</dbReference>
<keyword evidence="2" id="KW-0731">Sigma factor</keyword>
<dbReference type="EMBL" id="WOFH01000006">
    <property type="protein sequence ID" value="MUN38557.1"/>
    <property type="molecule type" value="Genomic_DNA"/>
</dbReference>
<feature type="region of interest" description="Disordered" evidence="5">
    <location>
        <begin position="279"/>
        <end position="300"/>
    </location>
</feature>
<dbReference type="InterPro" id="IPR007627">
    <property type="entry name" value="RNA_pol_sigma70_r2"/>
</dbReference>
<dbReference type="GO" id="GO:0016987">
    <property type="term" value="F:sigma factor activity"/>
    <property type="evidence" value="ECO:0007669"/>
    <property type="project" value="UniProtKB-KW"/>
</dbReference>
<accession>A0A7K1L2E4</accession>
<keyword evidence="9" id="KW-1185">Reference proteome</keyword>
<evidence type="ECO:0000256" key="2">
    <source>
        <dbReference type="ARBA" id="ARBA00023082"/>
    </source>
</evidence>
<keyword evidence="3" id="KW-0238">DNA-binding</keyword>
<keyword evidence="6" id="KW-1133">Transmembrane helix</keyword>
<comment type="caution">
    <text evidence="8">The sequence shown here is derived from an EMBL/GenBank/DDBJ whole genome shotgun (WGS) entry which is preliminary data.</text>
</comment>
<feature type="domain" description="RNA polymerase sigma-70 region 2" evidence="7">
    <location>
        <begin position="32"/>
        <end position="94"/>
    </location>
</feature>
<dbReference type="InterPro" id="IPR013325">
    <property type="entry name" value="RNA_pol_sigma_r2"/>
</dbReference>
<dbReference type="SUPFAM" id="SSF88946">
    <property type="entry name" value="Sigma2 domain of RNA polymerase sigma factors"/>
    <property type="match status" value="1"/>
</dbReference>
<feature type="compositionally biased region" description="Acidic residues" evidence="5">
    <location>
        <begin position="348"/>
        <end position="360"/>
    </location>
</feature>
<feature type="compositionally biased region" description="Low complexity" evidence="5">
    <location>
        <begin position="361"/>
        <end position="371"/>
    </location>
</feature>
<dbReference type="InterPro" id="IPR036388">
    <property type="entry name" value="WH-like_DNA-bd_sf"/>
</dbReference>